<evidence type="ECO:0000313" key="2">
    <source>
        <dbReference type="EMBL" id="CAF1195681.1"/>
    </source>
</evidence>
<feature type="signal peptide" evidence="1">
    <location>
        <begin position="1"/>
        <end position="20"/>
    </location>
</feature>
<evidence type="ECO:0000313" key="5">
    <source>
        <dbReference type="Proteomes" id="UP000663877"/>
    </source>
</evidence>
<accession>A0A814VTY9</accession>
<reference evidence="2" key="1">
    <citation type="submission" date="2021-02" db="EMBL/GenBank/DDBJ databases">
        <authorList>
            <person name="Nowell W R."/>
        </authorList>
    </citation>
    <scope>NUCLEOTIDE SEQUENCE</scope>
</reference>
<dbReference type="EMBL" id="CAJNOI010000225">
    <property type="protein sequence ID" value="CAF1195681.1"/>
    <property type="molecule type" value="Genomic_DNA"/>
</dbReference>
<name>A0A814VTY9_9BILA</name>
<gene>
    <name evidence="2" type="ORF">BJG266_LOCUS26598</name>
    <name evidence="3" type="ORF">QVE165_LOCUS40432</name>
</gene>
<evidence type="ECO:0000313" key="3">
    <source>
        <dbReference type="EMBL" id="CAF1453219.1"/>
    </source>
</evidence>
<proteinExistence type="predicted"/>
<protein>
    <recommendedName>
        <fullName evidence="6">Secreted protein</fullName>
    </recommendedName>
</protein>
<dbReference type="EMBL" id="CAJNOM010000465">
    <property type="protein sequence ID" value="CAF1453219.1"/>
    <property type="molecule type" value="Genomic_DNA"/>
</dbReference>
<sequence length="107" mass="11890">MKSILICITILCILIKINKTAELYSSSQIRCMDGNHLNCNNSLLSPTDFQCVSAVIPRTNTQEQFNTTMCIPSSSKQHNSKINISQAKLPPIMASSWSAATTIYYNM</sequence>
<evidence type="ECO:0008006" key="6">
    <source>
        <dbReference type="Google" id="ProtNLM"/>
    </source>
</evidence>
<comment type="caution">
    <text evidence="2">The sequence shown here is derived from an EMBL/GenBank/DDBJ whole genome shotgun (WGS) entry which is preliminary data.</text>
</comment>
<dbReference type="Proteomes" id="UP000663832">
    <property type="component" value="Unassembled WGS sequence"/>
</dbReference>
<keyword evidence="4" id="KW-1185">Reference proteome</keyword>
<keyword evidence="1" id="KW-0732">Signal</keyword>
<organism evidence="2 5">
    <name type="scientific">Adineta steineri</name>
    <dbReference type="NCBI Taxonomy" id="433720"/>
    <lineage>
        <taxon>Eukaryota</taxon>
        <taxon>Metazoa</taxon>
        <taxon>Spiralia</taxon>
        <taxon>Gnathifera</taxon>
        <taxon>Rotifera</taxon>
        <taxon>Eurotatoria</taxon>
        <taxon>Bdelloidea</taxon>
        <taxon>Adinetida</taxon>
        <taxon>Adinetidae</taxon>
        <taxon>Adineta</taxon>
    </lineage>
</organism>
<dbReference type="Proteomes" id="UP000663877">
    <property type="component" value="Unassembled WGS sequence"/>
</dbReference>
<evidence type="ECO:0000313" key="4">
    <source>
        <dbReference type="Proteomes" id="UP000663832"/>
    </source>
</evidence>
<dbReference type="AlphaFoldDB" id="A0A814VTY9"/>
<evidence type="ECO:0000256" key="1">
    <source>
        <dbReference type="SAM" id="SignalP"/>
    </source>
</evidence>
<feature type="chain" id="PRO_5036226256" description="Secreted protein" evidence="1">
    <location>
        <begin position="21"/>
        <end position="107"/>
    </location>
</feature>